<proteinExistence type="predicted"/>
<feature type="region of interest" description="Disordered" evidence="4">
    <location>
        <begin position="236"/>
        <end position="255"/>
    </location>
</feature>
<feature type="coiled-coil region" evidence="3">
    <location>
        <begin position="417"/>
        <end position="591"/>
    </location>
</feature>
<dbReference type="CDD" id="cd00052">
    <property type="entry name" value="EH"/>
    <property type="match status" value="3"/>
</dbReference>
<dbReference type="PROSITE" id="PS00018">
    <property type="entry name" value="EF_HAND_1"/>
    <property type="match status" value="1"/>
</dbReference>
<evidence type="ECO:0000259" key="6">
    <source>
        <dbReference type="PROSITE" id="PS50031"/>
    </source>
</evidence>
<gene>
    <name evidence="8" type="primary">Piga</name>
    <name evidence="8" type="ORF">T03_7151</name>
</gene>
<dbReference type="InterPro" id="IPR000261">
    <property type="entry name" value="EH_dom"/>
</dbReference>
<name>A0A0V1D524_TRIBR</name>
<dbReference type="SMART" id="SM00027">
    <property type="entry name" value="EH"/>
    <property type="match status" value="3"/>
</dbReference>
<dbReference type="PROSITE" id="PS50222">
    <property type="entry name" value="EF_HAND_2"/>
    <property type="match status" value="1"/>
</dbReference>
<dbReference type="EMBL" id="JYDI01000041">
    <property type="protein sequence ID" value="KRY56593.1"/>
    <property type="molecule type" value="Genomic_DNA"/>
</dbReference>
<keyword evidence="1 8" id="KW-0808">Transferase</keyword>
<dbReference type="GO" id="GO:0006506">
    <property type="term" value="P:GPI anchor biosynthetic process"/>
    <property type="evidence" value="ECO:0007669"/>
    <property type="project" value="InterPro"/>
</dbReference>
<keyword evidence="5" id="KW-0812">Transmembrane</keyword>
<dbReference type="Proteomes" id="UP000054653">
    <property type="component" value="Unassembled WGS sequence"/>
</dbReference>
<dbReference type="Gene3D" id="3.40.50.2000">
    <property type="entry name" value="Glycogen Phosphorylase B"/>
    <property type="match status" value="2"/>
</dbReference>
<evidence type="ECO:0000259" key="7">
    <source>
        <dbReference type="PROSITE" id="PS50222"/>
    </source>
</evidence>
<evidence type="ECO:0000256" key="3">
    <source>
        <dbReference type="SAM" id="Coils"/>
    </source>
</evidence>
<evidence type="ECO:0000256" key="4">
    <source>
        <dbReference type="SAM" id="MobiDB-lite"/>
    </source>
</evidence>
<dbReference type="OrthoDB" id="5915140at2759"/>
<sequence length="1261" mass="141864">MAMALPSLYEIAGSHLRVYEEFFSEATNGQHGLLKAEEAAAFLRRSNLDNATLGQVWNVADVSRRGLLDKQGFFIALKLIALVQQGQQPVQENLAVDVDPPMFFGSGFTPVPFADNETEWCIQPDDRKKYEDIFYSLMPVNGKLSGEQVKPVLFNSGLSKNLLRKIWDLSDIDKDGHLDKHEMTLALHLVYRALENDPVPDVLPLSMIPPAKREQYKPSSTAAISRSLIGKKYSHFSSTSLDGPPRSRASSVTSLERYSSLEHTAPKHPFVSRSLSGVCDPSEKCCSSYSLDMTPVPVMLPCSRTAWPVDVGAWQLEFRNLDTNDDGLISGAEAKPNLCDTDGVGMLNLEQFALAMHLIEQKKKHNLEPPMLLTPDLIPPSCRPPQRGVSMVDVDTSTDTPPPVGLDLANSPFRQEMDQISKEINNMQIEKRELEAEIVQAEADMKVKQAEIRNLEVEYNTLEATINQMERQKLEAQKRLDELDVQKETLEDMVSKLKVKLEQEEADMLTLDTDVERNSEFIRVRQEELNSKRAQLQQLRNEEKVLEQQLEQQMSEIRQASQQEKGLEFKIEMMQNTVDQLKTQHVTLNEQLAHCNGDVKLTDLNRLTDKLTLPPIESITLMDDSKVQHSNQSNEDEQKLTFIDNPFLRTTVSRAGDPFAQIEVQSQIPFTCEDPFATVDPFADASSFDVSNKDVFTSATAGGFVSDSFNTSPSTNAPFDPFKPLDGTKETFNTQASSNLNFDDPWATVPSDSVNNGQMKKRPPPRPALPKNRPITPKFEDTSFDPFSPRQASNTDSAMVSDYFCPNTGGVESHIYHLAECLVQRGHQIVIVTHHYEGRRGIRYLSNGLKIYYLPFVILFNQCVIPSLLSTLPAARYILQHEKIEILHSHSSLSTLAQEFMFHANLIGVRTVFTDHSLFGFADMASVAGNKMLECSLVHCNRVICVSHTGAAIVFVFSKENLVLRSSFPSERVYVIPNALDTHHFTPDPSQRCPSKINIVIACRLTYRKGIDLLARVIPRICNEHADVDFIIAGDGPMRILLEEVRESGYLQERVKMVGNIPHNKIRQILVLGNIFLNTSLTEAFCMTILEAASCGIFSSLHVVATRVGGVPEVLPKDLITLADVSVDDIVLVLGKVINRCRAGLQLEPWKVHRRIVGMYSWTNVAKRTERVYMDAVQDERHSYANIFAKHLSKGFLFGILMCIFVFLDLLYLIFLRICDSTKNVLSARHKNIKSHEQNGERQWVFNNNNNNNNNSTLRQS</sequence>
<reference evidence="8 9" key="1">
    <citation type="submission" date="2015-01" db="EMBL/GenBank/DDBJ databases">
        <title>Evolution of Trichinella species and genotypes.</title>
        <authorList>
            <person name="Korhonen P.K."/>
            <person name="Edoardo P."/>
            <person name="Giuseppe L.R."/>
            <person name="Gasser R.B."/>
        </authorList>
    </citation>
    <scope>NUCLEOTIDE SEQUENCE [LARGE SCALE GENOMIC DNA]</scope>
    <source>
        <strain evidence="8">ISS120</strain>
    </source>
</reference>
<dbReference type="SUPFAM" id="SSF47473">
    <property type="entry name" value="EF-hand"/>
    <property type="match status" value="3"/>
</dbReference>
<evidence type="ECO:0000313" key="8">
    <source>
        <dbReference type="EMBL" id="KRY56593.1"/>
    </source>
</evidence>
<dbReference type="Gene3D" id="1.10.238.10">
    <property type="entry name" value="EF-hand"/>
    <property type="match status" value="3"/>
</dbReference>
<feature type="region of interest" description="Disordered" evidence="4">
    <location>
        <begin position="751"/>
        <end position="793"/>
    </location>
</feature>
<dbReference type="InterPro" id="IPR011992">
    <property type="entry name" value="EF-hand-dom_pair"/>
</dbReference>
<keyword evidence="5" id="KW-1133">Transmembrane helix</keyword>
<feature type="transmembrane region" description="Helical" evidence="5">
    <location>
        <begin position="1196"/>
        <end position="1219"/>
    </location>
</feature>
<dbReference type="GO" id="GO:0000506">
    <property type="term" value="C:glycosylphosphatidylinositol-N-acetylglucosaminyltransferase (GPI-GnT) complex"/>
    <property type="evidence" value="ECO:0007669"/>
    <property type="project" value="InterPro"/>
</dbReference>
<organism evidence="8 9">
    <name type="scientific">Trichinella britovi</name>
    <name type="common">Parasitic roundworm</name>
    <dbReference type="NCBI Taxonomy" id="45882"/>
    <lineage>
        <taxon>Eukaryota</taxon>
        <taxon>Metazoa</taxon>
        <taxon>Ecdysozoa</taxon>
        <taxon>Nematoda</taxon>
        <taxon>Enoplea</taxon>
        <taxon>Dorylaimia</taxon>
        <taxon>Trichinellida</taxon>
        <taxon>Trichinellidae</taxon>
        <taxon>Trichinella</taxon>
    </lineage>
</organism>
<dbReference type="STRING" id="45882.A0A0V1D524"/>
<evidence type="ECO:0000256" key="1">
    <source>
        <dbReference type="ARBA" id="ARBA00022679"/>
    </source>
</evidence>
<evidence type="ECO:0000256" key="2">
    <source>
        <dbReference type="ARBA" id="ARBA00022837"/>
    </source>
</evidence>
<dbReference type="Pfam" id="PF12763">
    <property type="entry name" value="EH"/>
    <property type="match status" value="2"/>
</dbReference>
<evidence type="ECO:0000313" key="9">
    <source>
        <dbReference type="Proteomes" id="UP000054653"/>
    </source>
</evidence>
<keyword evidence="2" id="KW-0106">Calcium</keyword>
<accession>A0A0V1D524</accession>
<dbReference type="Pfam" id="PF13692">
    <property type="entry name" value="Glyco_trans_1_4"/>
    <property type="match status" value="1"/>
</dbReference>
<feature type="domain" description="EH" evidence="6">
    <location>
        <begin position="15"/>
        <end position="105"/>
    </location>
</feature>
<comment type="caution">
    <text evidence="8">The sequence shown here is derived from an EMBL/GenBank/DDBJ whole genome shotgun (WGS) entry which is preliminary data.</text>
</comment>
<dbReference type="InterPro" id="IPR002048">
    <property type="entry name" value="EF_hand_dom"/>
</dbReference>
<dbReference type="PROSITE" id="PS50031">
    <property type="entry name" value="EH"/>
    <property type="match status" value="3"/>
</dbReference>
<dbReference type="SUPFAM" id="SSF53756">
    <property type="entry name" value="UDP-Glycosyltransferase/glycogen phosphorylase"/>
    <property type="match status" value="1"/>
</dbReference>
<keyword evidence="3" id="KW-0175">Coiled coil</keyword>
<dbReference type="AlphaFoldDB" id="A0A0V1D524"/>
<dbReference type="InterPro" id="IPR039507">
    <property type="entry name" value="PIG-A/GPI3"/>
</dbReference>
<keyword evidence="5" id="KW-0472">Membrane</keyword>
<keyword evidence="8" id="KW-0328">Glycosyltransferase</keyword>
<dbReference type="InterPro" id="IPR013234">
    <property type="entry name" value="PIGA_GPI_anchor_biosynthesis"/>
</dbReference>
<dbReference type="Pfam" id="PF08288">
    <property type="entry name" value="PIGA"/>
    <property type="match status" value="1"/>
</dbReference>
<dbReference type="CDD" id="cd03796">
    <property type="entry name" value="GT4_PIG-A-like"/>
    <property type="match status" value="1"/>
</dbReference>
<keyword evidence="9" id="KW-1185">Reference proteome</keyword>
<feature type="domain" description="EH" evidence="6">
    <location>
        <begin position="337"/>
        <end position="384"/>
    </location>
</feature>
<protein>
    <submittedName>
        <fullName evidence="8">Phosphatidylinositol N-acetylglucosaminyltransferase subunit A</fullName>
    </submittedName>
</protein>
<dbReference type="GO" id="GO:0017176">
    <property type="term" value="F:phosphatidylinositol N-acetylglucosaminyltransferase activity"/>
    <property type="evidence" value="ECO:0007669"/>
    <property type="project" value="InterPro"/>
</dbReference>
<dbReference type="InterPro" id="IPR018247">
    <property type="entry name" value="EF_Hand_1_Ca_BS"/>
</dbReference>
<evidence type="ECO:0000256" key="5">
    <source>
        <dbReference type="SAM" id="Phobius"/>
    </source>
</evidence>
<dbReference type="PANTHER" id="PTHR45871">
    <property type="entry name" value="N-ACETYLGLUCOSAMINYL-PHOSPHATIDYLINOSITOL BIOSYNTHETIC PROTEIN"/>
    <property type="match status" value="1"/>
</dbReference>
<feature type="domain" description="EF-hand" evidence="7">
    <location>
        <begin position="158"/>
        <end position="193"/>
    </location>
</feature>
<dbReference type="GO" id="GO:0005509">
    <property type="term" value="F:calcium ion binding"/>
    <property type="evidence" value="ECO:0007669"/>
    <property type="project" value="InterPro"/>
</dbReference>
<dbReference type="PANTHER" id="PTHR45871:SF1">
    <property type="entry name" value="PHOSPHATIDYLINOSITOL N-ACETYLGLUCOSAMINYLTRANSFERASE SUBUNIT A"/>
    <property type="match status" value="1"/>
</dbReference>
<feature type="domain" description="EH" evidence="6">
    <location>
        <begin position="126"/>
        <end position="214"/>
    </location>
</feature>